<evidence type="ECO:0000259" key="7">
    <source>
        <dbReference type="Pfam" id="PF05916"/>
    </source>
</evidence>
<comment type="function">
    <text evidence="6">The GINS complex plays an essential role in the initiation of DNA replication.</text>
</comment>
<evidence type="ECO:0000256" key="1">
    <source>
        <dbReference type="ARBA" id="ARBA00004123"/>
    </source>
</evidence>
<keyword evidence="3 6" id="KW-0235">DNA replication</keyword>
<gene>
    <name evidence="8" type="ORF">OESDEN_20087</name>
</gene>
<evidence type="ECO:0000313" key="8">
    <source>
        <dbReference type="EMBL" id="KHJ80241.1"/>
    </source>
</evidence>
<comment type="subunit">
    <text evidence="6">Component of the GINS complex.</text>
</comment>
<accession>A0A0B1S8M3</accession>
<comment type="function">
    <text evidence="5">Required for correct functioning of the GINS complex, a complex that plays an essential role in the initiation of DNA replication, and progression of DNA replication forks. GINS complex is a core component of CDC45-MCM-GINS (CMG) helicase, the molecular machine that unwinds template DNA during replication, and around which the replisome is built.</text>
</comment>
<dbReference type="Pfam" id="PF05916">
    <property type="entry name" value="Sld5"/>
    <property type="match status" value="1"/>
</dbReference>
<protein>
    <recommendedName>
        <fullName evidence="6">DNA replication complex GINS protein PSF3</fullName>
    </recommendedName>
</protein>
<dbReference type="SUPFAM" id="SSF158573">
    <property type="entry name" value="GINS helical bundle-like"/>
    <property type="match status" value="1"/>
</dbReference>
<evidence type="ECO:0000256" key="2">
    <source>
        <dbReference type="ARBA" id="ARBA00006343"/>
    </source>
</evidence>
<dbReference type="InterPro" id="IPR010492">
    <property type="entry name" value="GINS_Psf3"/>
</dbReference>
<dbReference type="PANTHER" id="PTHR22768">
    <property type="entry name" value="DNA REPLICATION COMPLEX GINS PROTEIN PSF3"/>
    <property type="match status" value="1"/>
</dbReference>
<reference evidence="8 9" key="1">
    <citation type="submission" date="2014-03" db="EMBL/GenBank/DDBJ databases">
        <title>Draft genome of the hookworm Oesophagostomum dentatum.</title>
        <authorList>
            <person name="Mitreva M."/>
        </authorList>
    </citation>
    <scope>NUCLEOTIDE SEQUENCE [LARGE SCALE GENOMIC DNA]</scope>
    <source>
        <strain evidence="8 9">OD-Hann</strain>
    </source>
</reference>
<sequence>MANESEVVPDFYDIDSILSRTTRVACTYRDGTPRDIYDMLGTTAPHFTDEKGYKVLTPFWFVRALAPFCTPSVPLAYNSNVRNVLLANAEHADLEALQPYYYEMGMHLCSSLDETVAVALADCLLKTVVQRIGGIVLRAIHGNEVPRKIDNMEKKLYEESVRNRDRLHDYFRAQRKGTKRRKRRYEAI</sequence>
<comment type="similarity">
    <text evidence="2 6">Belongs to the GINS3/PSF3 family.</text>
</comment>
<feature type="domain" description="GINS subunit" evidence="7">
    <location>
        <begin position="77"/>
        <end position="162"/>
    </location>
</feature>
<dbReference type="Proteomes" id="UP000053660">
    <property type="component" value="Unassembled WGS sequence"/>
</dbReference>
<keyword evidence="9" id="KW-1185">Reference proteome</keyword>
<dbReference type="EMBL" id="KN601352">
    <property type="protein sequence ID" value="KHJ80241.1"/>
    <property type="molecule type" value="Genomic_DNA"/>
</dbReference>
<evidence type="ECO:0000256" key="5">
    <source>
        <dbReference type="ARBA" id="ARBA00045258"/>
    </source>
</evidence>
<dbReference type="GO" id="GO:1902975">
    <property type="term" value="P:mitotic DNA replication initiation"/>
    <property type="evidence" value="ECO:0007669"/>
    <property type="project" value="TreeGrafter"/>
</dbReference>
<dbReference type="CDD" id="cd11713">
    <property type="entry name" value="GINS_A_psf3"/>
    <property type="match status" value="1"/>
</dbReference>
<dbReference type="OrthoDB" id="10251744at2759"/>
<evidence type="ECO:0000256" key="6">
    <source>
        <dbReference type="RuleBase" id="RU367161"/>
    </source>
</evidence>
<dbReference type="GO" id="GO:0000811">
    <property type="term" value="C:GINS complex"/>
    <property type="evidence" value="ECO:0007669"/>
    <property type="project" value="UniProtKB-UniRule"/>
</dbReference>
<dbReference type="InterPro" id="IPR036224">
    <property type="entry name" value="GINS_bundle-like_dom_sf"/>
</dbReference>
<dbReference type="PANTHER" id="PTHR22768:SF0">
    <property type="entry name" value="DNA REPLICATION COMPLEX GINS PROTEIN PSF3"/>
    <property type="match status" value="1"/>
</dbReference>
<evidence type="ECO:0000256" key="3">
    <source>
        <dbReference type="ARBA" id="ARBA00022705"/>
    </source>
</evidence>
<name>A0A0B1S8M3_OESDE</name>
<keyword evidence="4 6" id="KW-0539">Nucleus</keyword>
<evidence type="ECO:0000256" key="4">
    <source>
        <dbReference type="ARBA" id="ARBA00023242"/>
    </source>
</evidence>
<evidence type="ECO:0000313" key="9">
    <source>
        <dbReference type="Proteomes" id="UP000053660"/>
    </source>
</evidence>
<dbReference type="SUPFAM" id="SSF160059">
    <property type="entry name" value="PriA/YqbF domain"/>
    <property type="match status" value="1"/>
</dbReference>
<proteinExistence type="inferred from homology"/>
<comment type="subcellular location">
    <subcellularLocation>
        <location evidence="1 6">Nucleus</location>
    </subcellularLocation>
</comment>
<dbReference type="InterPro" id="IPR021151">
    <property type="entry name" value="GINS_A"/>
</dbReference>
<dbReference type="Gene3D" id="1.20.58.2050">
    <property type="match status" value="1"/>
</dbReference>
<dbReference type="InterPro" id="IPR038437">
    <property type="entry name" value="GINS_Psf3_sf"/>
</dbReference>
<dbReference type="AlphaFoldDB" id="A0A0B1S8M3"/>
<organism evidence="8 9">
    <name type="scientific">Oesophagostomum dentatum</name>
    <name type="common">Nodular worm</name>
    <dbReference type="NCBI Taxonomy" id="61180"/>
    <lineage>
        <taxon>Eukaryota</taxon>
        <taxon>Metazoa</taxon>
        <taxon>Ecdysozoa</taxon>
        <taxon>Nematoda</taxon>
        <taxon>Chromadorea</taxon>
        <taxon>Rhabditida</taxon>
        <taxon>Rhabditina</taxon>
        <taxon>Rhabditomorpha</taxon>
        <taxon>Strongyloidea</taxon>
        <taxon>Strongylidae</taxon>
        <taxon>Oesophagostomum</taxon>
    </lineage>
</organism>